<dbReference type="Proteomes" id="UP000290439">
    <property type="component" value="Chromosome"/>
</dbReference>
<feature type="domain" description="PKS/mFAS DH" evidence="12">
    <location>
        <begin position="3967"/>
        <end position="4256"/>
    </location>
</feature>
<dbReference type="EC" id="2.3.1.41" evidence="13"/>
<evidence type="ECO:0000256" key="4">
    <source>
        <dbReference type="ARBA" id="ARBA00022679"/>
    </source>
</evidence>
<dbReference type="CDD" id="cd05195">
    <property type="entry name" value="enoyl_red"/>
    <property type="match status" value="1"/>
</dbReference>
<dbReference type="InterPro" id="IPR036736">
    <property type="entry name" value="ACP-like_sf"/>
</dbReference>
<dbReference type="PROSITE" id="PS52004">
    <property type="entry name" value="KS3_2"/>
    <property type="match status" value="3"/>
</dbReference>
<dbReference type="SUPFAM" id="SSF52151">
    <property type="entry name" value="FabD/lysophospholipase-like"/>
    <property type="match status" value="3"/>
</dbReference>
<dbReference type="InterPro" id="IPR055123">
    <property type="entry name" value="SpnB-like_Rossmann"/>
</dbReference>
<dbReference type="SMART" id="SM00823">
    <property type="entry name" value="PKS_PP"/>
    <property type="match status" value="3"/>
</dbReference>
<dbReference type="InterPro" id="IPR001227">
    <property type="entry name" value="Ac_transferase_dom_sf"/>
</dbReference>
<dbReference type="Pfam" id="PF02801">
    <property type="entry name" value="Ketoacyl-synt_C"/>
    <property type="match status" value="3"/>
</dbReference>
<feature type="domain" description="PKS/mFAS DH" evidence="12">
    <location>
        <begin position="2207"/>
        <end position="2499"/>
    </location>
</feature>
<feature type="domain" description="Carrier" evidence="10">
    <location>
        <begin position="5037"/>
        <end position="5112"/>
    </location>
</feature>
<dbReference type="InterPro" id="IPR042104">
    <property type="entry name" value="PKS_dehydratase_sf"/>
</dbReference>
<feature type="domain" description="Ketosynthase family 3 (KS3)" evidence="11">
    <location>
        <begin position="3076"/>
        <end position="3497"/>
    </location>
</feature>
<evidence type="ECO:0000256" key="5">
    <source>
        <dbReference type="ARBA" id="ARBA00022832"/>
    </source>
</evidence>
<dbReference type="InterPro" id="IPR013968">
    <property type="entry name" value="PKS_KR"/>
</dbReference>
<dbReference type="SUPFAM" id="SSF51735">
    <property type="entry name" value="NAD(P)-binding Rossmann-fold domains"/>
    <property type="match status" value="5"/>
</dbReference>
<dbReference type="SMART" id="SM00825">
    <property type="entry name" value="PKS_KS"/>
    <property type="match status" value="3"/>
</dbReference>
<dbReference type="FunFam" id="3.40.47.10:FF:000019">
    <property type="entry name" value="Polyketide synthase type I"/>
    <property type="match status" value="2"/>
</dbReference>
<keyword evidence="5" id="KW-0276">Fatty acid metabolism</keyword>
<keyword evidence="8 13" id="KW-0012">Acyltransferase</keyword>
<dbReference type="Gene3D" id="3.10.129.110">
    <property type="entry name" value="Polyketide synthase dehydratase"/>
    <property type="match status" value="3"/>
</dbReference>
<dbReference type="GO" id="GO:0006633">
    <property type="term" value="P:fatty acid biosynthetic process"/>
    <property type="evidence" value="ECO:0007669"/>
    <property type="project" value="InterPro"/>
</dbReference>
<comment type="pathway">
    <text evidence="1">Lipid metabolism.</text>
</comment>
<evidence type="ECO:0000313" key="14">
    <source>
        <dbReference type="Proteomes" id="UP000290439"/>
    </source>
</evidence>
<evidence type="ECO:0000256" key="8">
    <source>
        <dbReference type="ARBA" id="ARBA00023315"/>
    </source>
</evidence>
<dbReference type="InterPro" id="IPR016035">
    <property type="entry name" value="Acyl_Trfase/lysoPLipase"/>
</dbReference>
<dbReference type="Gene3D" id="1.10.1200.10">
    <property type="entry name" value="ACP-like"/>
    <property type="match status" value="3"/>
</dbReference>
<keyword evidence="4 13" id="KW-0808">Transferase</keyword>
<dbReference type="InterPro" id="IPR013154">
    <property type="entry name" value="ADH-like_N"/>
</dbReference>
<dbReference type="InterPro" id="IPR057326">
    <property type="entry name" value="KR_dom"/>
</dbReference>
<feature type="active site" description="Proton acceptor; for dehydratase activity" evidence="9">
    <location>
        <position position="2239"/>
    </location>
</feature>
<dbReference type="GO" id="GO:0004312">
    <property type="term" value="F:fatty acid synthase activity"/>
    <property type="evidence" value="ECO:0007669"/>
    <property type="project" value="TreeGrafter"/>
</dbReference>
<keyword evidence="2" id="KW-0596">Phosphopantetheine</keyword>
<feature type="domain" description="Ketosynthase family 3 (KS3)" evidence="11">
    <location>
        <begin position="1319"/>
        <end position="1740"/>
    </location>
</feature>
<dbReference type="PANTHER" id="PTHR43775">
    <property type="entry name" value="FATTY ACID SYNTHASE"/>
    <property type="match status" value="1"/>
</dbReference>
<dbReference type="PROSITE" id="PS52019">
    <property type="entry name" value="PKS_MFAS_DH"/>
    <property type="match status" value="3"/>
</dbReference>
<dbReference type="Gene3D" id="3.30.70.3290">
    <property type="match status" value="3"/>
</dbReference>
<dbReference type="InterPro" id="IPR032821">
    <property type="entry name" value="PKS_assoc"/>
</dbReference>
<dbReference type="Gene3D" id="3.40.47.10">
    <property type="match status" value="3"/>
</dbReference>
<dbReference type="InterPro" id="IPR014031">
    <property type="entry name" value="Ketoacyl_synth_C"/>
</dbReference>
<dbReference type="SUPFAM" id="SSF55048">
    <property type="entry name" value="Probable ACP-binding domain of malonyl-CoA ACP transacylase"/>
    <property type="match status" value="3"/>
</dbReference>
<feature type="domain" description="Carrier" evidence="10">
    <location>
        <begin position="2981"/>
        <end position="3056"/>
    </location>
</feature>
<dbReference type="FunFam" id="3.90.180.10:FF:000032">
    <property type="entry name" value="Probable polyketide synthase pks1"/>
    <property type="match status" value="1"/>
</dbReference>
<dbReference type="PANTHER" id="PTHR43775:SF51">
    <property type="entry name" value="INACTIVE PHENOLPHTHIOCEROL SYNTHESIS POLYKETIDE SYNTHASE TYPE I PKS1-RELATED"/>
    <property type="match status" value="1"/>
</dbReference>
<dbReference type="SUPFAM" id="SSF53901">
    <property type="entry name" value="Thiolase-like"/>
    <property type="match status" value="3"/>
</dbReference>
<feature type="region of interest" description="N-terminal hotdog fold" evidence="9">
    <location>
        <begin position="908"/>
        <end position="1034"/>
    </location>
</feature>
<dbReference type="InterPro" id="IPR014043">
    <property type="entry name" value="Acyl_transferase_dom"/>
</dbReference>
<evidence type="ECO:0000256" key="2">
    <source>
        <dbReference type="ARBA" id="ARBA00022450"/>
    </source>
</evidence>
<dbReference type="Pfam" id="PF00698">
    <property type="entry name" value="Acyl_transf_1"/>
    <property type="match status" value="3"/>
</dbReference>
<accession>A0A4U8WGR3</accession>
<dbReference type="PROSITE" id="PS50075">
    <property type="entry name" value="CARRIER"/>
    <property type="match status" value="3"/>
</dbReference>
<feature type="region of interest" description="C-terminal hotdog fold" evidence="9">
    <location>
        <begin position="1047"/>
        <end position="1191"/>
    </location>
</feature>
<dbReference type="Pfam" id="PF21089">
    <property type="entry name" value="PKS_DH_N"/>
    <property type="match status" value="3"/>
</dbReference>
<dbReference type="Pfam" id="PF14765">
    <property type="entry name" value="PS-DH"/>
    <property type="match status" value="3"/>
</dbReference>
<reference evidence="13 14" key="1">
    <citation type="submission" date="2019-02" db="EMBL/GenBank/DDBJ databases">
        <authorList>
            <consortium name="Pathogen Informatics"/>
        </authorList>
    </citation>
    <scope>NUCLEOTIDE SEQUENCE [LARGE SCALE GENOMIC DNA]</scope>
    <source>
        <strain evidence="13 14">3012STDY6756504</strain>
    </source>
</reference>
<evidence type="ECO:0000259" key="12">
    <source>
        <dbReference type="PROSITE" id="PS52019"/>
    </source>
</evidence>
<evidence type="ECO:0000256" key="6">
    <source>
        <dbReference type="ARBA" id="ARBA00023098"/>
    </source>
</evidence>
<dbReference type="InterPro" id="IPR009081">
    <property type="entry name" value="PP-bd_ACP"/>
</dbReference>
<feature type="active site" description="Proton donor; for dehydratase activity" evidence="9">
    <location>
        <position position="1108"/>
    </location>
</feature>
<dbReference type="Pfam" id="PF22953">
    <property type="entry name" value="SpnB_Rossmann"/>
    <property type="match status" value="2"/>
</dbReference>
<dbReference type="InterPro" id="IPR020843">
    <property type="entry name" value="ER"/>
</dbReference>
<dbReference type="InterPro" id="IPR016039">
    <property type="entry name" value="Thiolase-like"/>
</dbReference>
<dbReference type="SMART" id="SM00826">
    <property type="entry name" value="PKS_DH"/>
    <property type="match status" value="3"/>
</dbReference>
<dbReference type="InterPro" id="IPR011032">
    <property type="entry name" value="GroES-like_sf"/>
</dbReference>
<dbReference type="FunFam" id="3.40.366.10:FF:000002">
    <property type="entry name" value="Probable polyketide synthase 2"/>
    <property type="match status" value="1"/>
</dbReference>
<keyword evidence="7" id="KW-0511">Multifunctional enzyme</keyword>
<feature type="region of interest" description="N-terminal hotdog fold" evidence="9">
    <location>
        <begin position="3967"/>
        <end position="4098"/>
    </location>
</feature>
<dbReference type="InterPro" id="IPR036291">
    <property type="entry name" value="NAD(P)-bd_dom_sf"/>
</dbReference>
<dbReference type="InterPro" id="IPR020806">
    <property type="entry name" value="PKS_PP-bd"/>
</dbReference>
<dbReference type="Pfam" id="PF08659">
    <property type="entry name" value="KR"/>
    <property type="match status" value="2"/>
</dbReference>
<dbReference type="InterPro" id="IPR014030">
    <property type="entry name" value="Ketoacyl_synth_N"/>
</dbReference>
<dbReference type="InterPro" id="IPR020841">
    <property type="entry name" value="PKS_Beta-ketoAc_synthase_dom"/>
</dbReference>
<dbReference type="GO" id="GO:0016491">
    <property type="term" value="F:oxidoreductase activity"/>
    <property type="evidence" value="ECO:0007669"/>
    <property type="project" value="InterPro"/>
</dbReference>
<feature type="region of interest" description="N-terminal hotdog fold" evidence="9">
    <location>
        <begin position="2207"/>
        <end position="2329"/>
    </location>
</feature>
<dbReference type="FunFam" id="1.10.1200.10:FF:000007">
    <property type="entry name" value="Probable polyketide synthase pks17"/>
    <property type="match status" value="1"/>
</dbReference>
<feature type="domain" description="Ketosynthase family 3 (KS3)" evidence="11">
    <location>
        <begin position="5"/>
        <end position="412"/>
    </location>
</feature>
<feature type="active site" description="Proton acceptor; for dehydratase activity" evidence="9">
    <location>
        <position position="3999"/>
    </location>
</feature>
<dbReference type="CDD" id="cd08956">
    <property type="entry name" value="KR_3_FAS_SDR_x"/>
    <property type="match status" value="2"/>
</dbReference>
<gene>
    <name evidence="13" type="ORF">NCTC10797_05615</name>
</gene>
<dbReference type="SMART" id="SM00829">
    <property type="entry name" value="PKS_ER"/>
    <property type="match status" value="1"/>
</dbReference>
<dbReference type="PROSITE" id="PS00606">
    <property type="entry name" value="KS3_1"/>
    <property type="match status" value="2"/>
</dbReference>
<dbReference type="EMBL" id="LR215973">
    <property type="protein sequence ID" value="VFB01788.1"/>
    <property type="molecule type" value="Genomic_DNA"/>
</dbReference>
<dbReference type="SUPFAM" id="SSF47336">
    <property type="entry name" value="ACP-like"/>
    <property type="match status" value="3"/>
</dbReference>
<proteinExistence type="predicted"/>
<feature type="active site" description="Proton acceptor; for dehydratase activity" evidence="9">
    <location>
        <position position="940"/>
    </location>
</feature>
<dbReference type="SMART" id="SM01294">
    <property type="entry name" value="PKS_PP_betabranch"/>
    <property type="match status" value="1"/>
</dbReference>
<evidence type="ECO:0000256" key="7">
    <source>
        <dbReference type="ARBA" id="ARBA00023268"/>
    </source>
</evidence>
<evidence type="ECO:0000256" key="1">
    <source>
        <dbReference type="ARBA" id="ARBA00005189"/>
    </source>
</evidence>
<feature type="active site" description="Proton donor; for dehydratase activity" evidence="9">
    <location>
        <position position="4172"/>
    </location>
</feature>
<organism evidence="13 14">
    <name type="scientific">Nocardia cyriacigeorgica</name>
    <dbReference type="NCBI Taxonomy" id="135487"/>
    <lineage>
        <taxon>Bacteria</taxon>
        <taxon>Bacillati</taxon>
        <taxon>Actinomycetota</taxon>
        <taxon>Actinomycetes</taxon>
        <taxon>Mycobacteriales</taxon>
        <taxon>Nocardiaceae</taxon>
        <taxon>Nocardia</taxon>
    </lineage>
</organism>
<dbReference type="InterPro" id="IPR020807">
    <property type="entry name" value="PKS_DH"/>
</dbReference>
<evidence type="ECO:0000313" key="13">
    <source>
        <dbReference type="EMBL" id="VFB01788.1"/>
    </source>
</evidence>
<feature type="domain" description="Carrier" evidence="10">
    <location>
        <begin position="1227"/>
        <end position="1302"/>
    </location>
</feature>
<dbReference type="InterPro" id="IPR049900">
    <property type="entry name" value="PKS_mFAS_DH"/>
</dbReference>
<dbReference type="Pfam" id="PF00550">
    <property type="entry name" value="PP-binding"/>
    <property type="match status" value="3"/>
</dbReference>
<dbReference type="CDD" id="cd00833">
    <property type="entry name" value="PKS"/>
    <property type="match status" value="3"/>
</dbReference>
<dbReference type="Gene3D" id="3.40.50.11460">
    <property type="match status" value="1"/>
</dbReference>
<protein>
    <submittedName>
        <fullName evidence="13">Beta-ketoacyl-acyl-carrier-protein synthase I</fullName>
        <ecNumber evidence="13">2.3.1.41</ecNumber>
    </submittedName>
</protein>
<dbReference type="Pfam" id="PF08240">
    <property type="entry name" value="ADH_N"/>
    <property type="match status" value="1"/>
</dbReference>
<dbReference type="SMART" id="SM00827">
    <property type="entry name" value="PKS_AT"/>
    <property type="match status" value="3"/>
</dbReference>
<evidence type="ECO:0000256" key="9">
    <source>
        <dbReference type="PROSITE-ProRule" id="PRU01363"/>
    </source>
</evidence>
<evidence type="ECO:0000259" key="10">
    <source>
        <dbReference type="PROSITE" id="PS50075"/>
    </source>
</evidence>
<dbReference type="GO" id="GO:0031177">
    <property type="term" value="F:phosphopantetheine binding"/>
    <property type="evidence" value="ECO:0007669"/>
    <property type="project" value="InterPro"/>
</dbReference>
<dbReference type="InterPro" id="IPR049551">
    <property type="entry name" value="PKS_DH_C"/>
</dbReference>
<dbReference type="SUPFAM" id="SSF50129">
    <property type="entry name" value="GroES-like"/>
    <property type="match status" value="1"/>
</dbReference>
<sequence length="5190" mass="542709">MLEPANEIAIVGMSCRMPGAADLENYWRLLREGRDAVGPAPADRPGIEEIAGYLDSAADFDADFFGIPPAEAKAIDPQQLLGLELSWEALEDAGYRDVSGARAGVFLGSTGTDFAELSAAQGRSGVGRHALSAVGRGVAANRISNHYGFTGPSLVVDSGQSSSLVAVQLACESLRGGECDVALAGGLNLILSPLSGERIGQFGARSASGRCHTFDERADGIVRGEGGGVVVLKPLAAALADGDRIYAVIRGGSVNNGNERQVLSAPSVRSQAAVIRSALAAAGVAGSTVQYVELHGTGTPAGDPVEAAALGDTYGAQRPQAAPLAVGSVKTNIGHLEGAAGIAGLIKTALCLRYRELVPSLHFRAPNPRIALDELRLRVVTAVQQWPDAEIRRAAVSSFGMGGTNAHLILEEAPLAVPAASPAVIAPAGSAERPEPAVFPQVMSWALSARSRDALRAQAMRLGTWVDEHPEAGAADIASTLMHARTPLEWRAAVVGADPAELRAGLAALAADGGPSDDAAAAESAAAVVSGRAVPRKVAFVLPGQGSQWPAMAGELLAAGGVFAASIDECEAALAPYVDWSLTDVLRGAPDAVSLDRVDVVQPVLFAVMVSLARHWRASGVEPSVVVGHSQGEVAAAVVIGALSVEDGARVIALRSRAGAEMLADKGGMAAVGLSAADATARLAPFGDRLSLAAINGPTQTVVSGETAALDEFVASCAADGVWARLVPATWPGHSKVTELIRDRLLRELAPIRPRTSDIPFFSTVVADYVDTARLDAEYWYRSLREPVRFAESIETLMRAGINGFVETSPHPVVSMAVELTAGAIGLADRVAVVGTLKRGHGGPRDFTAALARAHCVGIDVPPRTLAAPAARLDLPTYAFQRRRWWTPDVAGAGAGDVSSVGLVQPDHPILGAAVPVAGRDEWLFTGRLTTATHPWLGDHLLRGRRVLPAATLVEAALGVGLRVSASTVAQLSFEATLPGFTDALDIQVGVATPDDLGRRAFAIHLRPGSDDETSSTDWVRYASGTLASAAPDAPAPVDADWPPAAADPVPVGELYDRLGARGFDYGPALQGVTSAWQRGHEIFAEVSLDDSAGDQVSRFGAHPALLDALLHAGVDGFTDTDTDSSSGDTVPMPLTAENIRLYRPGADTARVHLTRLDTDTFRVHAYAADGAPILAIASLRLHRATPVDPAIAAPAAAPVPVRRRGSVVAGPLAPRLFAAPEADRDALVLAVVAEQAAAVLGHDSAAAIDPDLPFTDFGFDSLSGQKLRNRLVQATGTDLPTTLVFDHPTPRAVTKLVRARLEGVDPAGPRVARRTRSDEPIAIVGIGCRFPGGVGSAEELWQLVAGGRDAITAFPTDRGWDLERLFDPDPDKPGTVYTREGGFLADPGAFDAGFFGIGPREAAAMDPQQRLMLEVSWEALEDAGIDPATLRGTDTGVFVGATSSGYGRAVTGEYEGFRLTGTSQSVISGRVAYLFGFEGPAVTVDTACSSSLAALHLACQALRRGEASLVLAGGVSVAASPALFVDFARQRGLAADGRCKAFAAAADGVTWAEGVGVLVVERLSDARRNGHEVLAVVRGSALNQDGASNGLTAPNGPSQERVIAAALADAGVVAADVDAVEAHGTGTRLGDPIEARALINAYGRDRSVPLWIGSVKSNIGHTVAAAGVGGVIKMVQALRHEVLPKTLHVDEPSPHVDWTAGSVELLTEAQPWPRRDRVRRAGVSSFGISGTNAHIILEEAPAPAPAAEHDEAPIPDGTVALLVSGKTEPALRAQADRLRRHLIDHPDLRPADVAIALAERRARFGHRAAVVGGDRAALLAGLEDLAAGRMSSTVAAGEALSGRTALLFTGQGAQRAGMGAELYRAFPAFAAALDEVCTAFDPLLGRSLREVMFTDSEQVLDRTEFTQPALFAFEVALYRLVESFGVTADLLIGHSIGELAAAYVAGVWSLPDACALVAARGRLMGALPAGGAMLAVALDEQRAAAVVAEFGGRLDIAAINDRSSTVLSGDADAIAEVERRASADGIKTNRLRVSHAFHSARLEPMLAEFAAVAESVTYHPPRQPIVSNLTGLPVDSEMTDPGYWVRQVRGCVRFAPGVDTLISQGVRRFVEIGPDAVLTAATRRRLAEDPELEAASWAGSAGRRSADEVTQLLTCLTQLDIAGAQVDWRAMAAGWQPRRVPLPTYAFQQRRYWLSPSNMGAASPEHPILTGVVPLAGTDEWLFTGRFSLRTHPWIADHMTYGVVVVPSATLIEFLLVAGGRIDCGVVDELTLQAPILPSEDDEVDLQVLVRAADDSGRRQFEFFFRSSAQAEWVHNATGSLAPEWHGDAELLRRLHAEPWPPDEAESIDPAWVPEQIARGSGLEYGPAFLGVRAAWEREGTVFAEIVLDTEAATDSERFALHPALLDLVMHSGLARLAWQDMDSDPDAGRLLFRWGGARLHRPAPRPGHHAPGVTALRVIAVATGAETVSVATIDPEGNPVVSVDAVVMRPYDVNEFRSALAGDQAALYRVGWEPAATVSADRPAPSAVVLGGTVIAGIDTGYATVADLAAADHVSEVAVWRVGDRSVGVTDEPAAVRAIVHDTLAMVRSWLSADAPTAGTLAVVTTGGAGPDAVRVDPAHAAVWGLVRSAQSEHPDRFLLIDEDPAAPLDADRLAAVRRTGEPQVAVRGADLLVPRLIRAPKAIAADTVSPFSAATVLITGGTGGLGALFARHLVATHGVRRLVLTSRRGPAADGAAELAAELRAAGAETEVVACDVADRDAVRELLATIDPAGDRRLAVVHTAGVLDDGTVEALTGEQLDRVLAPKVDGASHLDELTRDREVSAFVVFSSVAGVLGTPGQGNYAAANGYLDALVRRRRSAGLTGTALAWGPWHQGSGMTGGLDRAALARWERMGLGQLADADGVRLFDAALGHDDPQLAPIRFDPSALRRESASAGVPPLLRGFVRPSVRTAGRAAASPAAGSLAARLADAPPQRHAELVLEVVLAQAATVLGHDSPDDIQPGKRFDEIGFDSLGGVEFRNRLAEATGLRLPSTLVFDHPTVEAVAELVLSTIVPAKAPAAATAKPVRRARADEPIAIVGMSCRFPGGVGSPEQLWELLASGTDATGDFPTDRGWDLAALIDPDPDKPGTVYTGRGGFLYDAADFDAEFFGISPREASAMDPQQRLLLEATWEALEDAGIDPKSLRGSDTGVFAGACYSGYTERVTGELEGYRLTGTTHSVVSGRVSYVFGLEGPAVTVDTACSSSLVSLHQACRALRQGESALALASGVTVAASPYLYVDFARQRGLSPDGRCKSFAASADGVAFSEGVGVLVLERLSDAQRLGHNILALVRGSAVNQDGASNGLTAPNGPSQERVIAAALADAGVVAADVDAVEAHGTGTRLGDPIEARALINAYGRDRSVPLWIGSVKSNIGHTVAAAGVGGVIKMVQALRHEVLPKTLHVDEPSPHVDWTAGDVRLLTDTQPWPAGTRVRRAGVSSFGVSGTNAHVILEEAPKPAAVPVEEPDTGAVLPWVISASSGAGLRAQADRLRQWVLRRPDVEIRDVAYSLATTRARLEYRGAVVGRDREQLLAGLAELAAGAPGVIESVAGTGKVAMLFTGQGAQRAGMGAGLYAEFDAFASAFDQVCAQLDPLLGRSLRELVFEPDDPGLLDRTEFTQPALFAYEVALYRLFESFGVTPDVLIGHSIGELAAAHVAGVWSLADACALVAARGRLMGALPEGGAMLAVAVGEERATAVLAGFEGRVSMAAVNGPSSVVLSGAATAIDEIAERFAADGARTSRLRVSHAFHSVLMEPMLAEYRRVAQAITYRRPTVPIVSNLTGALAGDELTDPQYWVDQVRGCVRFAPGITTLAESGVRRFLEVGPDAVLAAMVSECLAEMPAVEAKATVIAAARRSTEETVQFVTALATADAAGVGVDFHALFGAAPARRVPLPTYAFRHQRYWLQPVVGTDIRQSGLDDARHPLLGAMVRLPDSADAVFTGSLSRDRQPWLADHTVGGVTLLPGAAFVELALHAGGLVGCPALTELVIEAPLEIPERGAVELRVVTGAGEESGTRTVAIHARPQSHRDNGPDDAEQAWVRHAKATLTTETGTHTTAVRPAPWPPVGAVAVPVEDAYPRLADRGYSYGPAFQGLTALWRSDDAVCADITLPETGASAAEFGIHPALLDAALHALLVGGLAPDAEPGAIAVPFSWENVTLHATGATALRMRATRAGSGSAGDPIAITLTDPAGAVIAEVGALTLRPIDAEALATARRTESLGYTMDWVALPGSDADLGAWSTTESGETIVLGAREQTVLRLDTGDAGDLPGRVRETVRDLTGRVQRLLAEDRSIVVVTRQAVAVHAGEPVDLAGAAAVGLLRSVQSEYPGRVQLVDVDEWPVYRHAVELAAQTPGETQLAVRRGTAHAPRVRQAVPGLPALPSAAEWALELNGKGTLAEDNFGIEAALEPAPPLAPGQVRVSVRAVGLNFRDVLVALGTYPDPDAGIGGEGAGVVVEVADDVTEFAPGDRVFGFLTGVGSVAVTDRRLLAVIPPAWSFAQAAAVPVVFATAYYGLVDLAGARAGQTLLVHAATGGVGMAAVQLARHLGLRILATASVPKWDVLRGMGFTDSEIADSRTLEFERKFLDATEGRGVDIVLDSLAGEFVDASLRLLPRGGRFIEMGMIDRRDPARVADAHPGVHYHGFMLMDVSPDRLHEILSALVELFEAGTLRPIPTTAWDLRRAPEAFRYLGQARHIGKNVLTVPAPLRADGTVLITGGTGGLGAILARHLITAHGVRRLVLASRRGEAAPGAIELREELSALGAEVAVIACDTADRAAVDAMLANIPPQHPLTGVVHTAGVLADGLFAAMNAEQLDRVLRPKVDAAWNLHEATAGLDLSMFVLYSSIAGVIGSAGQANYAATNVFLDALAQHRQVLGLPATSLAWGPWGEATGMTRDLGDADFARWRREGFPPLDSAAGMALFDAALAGGGAAFIAAHVDRDALTAIDPAELRSILRGLVRPRRVAAGAGATGAHTPDVAVRLTGRPAAEQDAIVLEVVLTQAAAVLGYDGAEAIAPDKPFSDIGFDSLGVMEFRNRLNSAAGVQLSTTAMFDYPTPAELAASLRRQIAPAEDPMARLSAEVESLARSFAAADLSPAERADLAHKLLAMGRELEAGERDSITTAETADHLDTADDAELFDFIDNLS</sequence>
<dbReference type="Gene3D" id="3.90.180.10">
    <property type="entry name" value="Medium-chain alcohol dehydrogenases, catalytic domain"/>
    <property type="match status" value="1"/>
</dbReference>
<evidence type="ECO:0000256" key="3">
    <source>
        <dbReference type="ARBA" id="ARBA00022553"/>
    </source>
</evidence>
<dbReference type="Pfam" id="PF16197">
    <property type="entry name" value="KAsynt_C_assoc"/>
    <property type="match status" value="3"/>
</dbReference>
<evidence type="ECO:0000259" key="11">
    <source>
        <dbReference type="PROSITE" id="PS52004"/>
    </source>
</evidence>
<dbReference type="InterPro" id="IPR018201">
    <property type="entry name" value="Ketoacyl_synth_AS"/>
</dbReference>
<dbReference type="GO" id="GO:0004315">
    <property type="term" value="F:3-oxoacyl-[acyl-carrier-protein] synthase activity"/>
    <property type="evidence" value="ECO:0007669"/>
    <property type="project" value="UniProtKB-EC"/>
</dbReference>
<dbReference type="InterPro" id="IPR050091">
    <property type="entry name" value="PKS_NRPS_Biosynth_Enz"/>
</dbReference>
<feature type="region of interest" description="C-terminal hotdog fold" evidence="9">
    <location>
        <begin position="2346"/>
        <end position="2499"/>
    </location>
</feature>
<feature type="region of interest" description="C-terminal hotdog fold" evidence="9">
    <location>
        <begin position="4112"/>
        <end position="4256"/>
    </location>
</feature>
<dbReference type="Pfam" id="PF13602">
    <property type="entry name" value="ADH_zinc_N_2"/>
    <property type="match status" value="1"/>
</dbReference>
<feature type="domain" description="PKS/mFAS DH" evidence="12">
    <location>
        <begin position="908"/>
        <end position="1191"/>
    </location>
</feature>
<feature type="active site" description="Proton donor; for dehydratase activity" evidence="9">
    <location>
        <position position="2408"/>
    </location>
</feature>
<dbReference type="Gene3D" id="3.40.50.720">
    <property type="entry name" value="NAD(P)-binding Rossmann-like Domain"/>
    <property type="match status" value="2"/>
</dbReference>
<dbReference type="RefSeq" id="WP_130919153.1">
    <property type="nucleotide sequence ID" value="NZ_LR215973.1"/>
</dbReference>
<dbReference type="SMART" id="SM00822">
    <property type="entry name" value="PKS_KR"/>
    <property type="match status" value="2"/>
</dbReference>
<dbReference type="Gene3D" id="3.40.366.10">
    <property type="entry name" value="Malonyl-Coenzyme A Acyl Carrier Protein, domain 2"/>
    <property type="match status" value="3"/>
</dbReference>
<keyword evidence="6" id="KW-0443">Lipid metabolism</keyword>
<name>A0A4U8WGR3_9NOCA</name>
<dbReference type="Pfam" id="PF00109">
    <property type="entry name" value="ketoacyl-synt"/>
    <property type="match status" value="3"/>
</dbReference>
<dbReference type="InterPro" id="IPR049552">
    <property type="entry name" value="PKS_DH_N"/>
</dbReference>
<keyword evidence="3" id="KW-0597">Phosphoprotein</keyword>
<dbReference type="InterPro" id="IPR016036">
    <property type="entry name" value="Malonyl_transacylase_ACP-bd"/>
</dbReference>